<protein>
    <submittedName>
        <fullName evidence="1">Uncharacterized protein</fullName>
    </submittedName>
</protein>
<dbReference type="VEuPathDB" id="FungiDB:I7I53_04644"/>
<accession>A0A8A1LQ89</accession>
<proteinExistence type="predicted"/>
<gene>
    <name evidence="1" type="ORF">I7I53_04644</name>
</gene>
<dbReference type="EMBL" id="CP069106">
    <property type="protein sequence ID" value="QSS56438.1"/>
    <property type="molecule type" value="Genomic_DNA"/>
</dbReference>
<evidence type="ECO:0000313" key="1">
    <source>
        <dbReference type="EMBL" id="QSS56438.1"/>
    </source>
</evidence>
<organism evidence="1 2">
    <name type="scientific">Ajellomyces capsulatus (strain H88)</name>
    <name type="common">Darling's disease fungus</name>
    <name type="synonym">Histoplasma capsulatum</name>
    <dbReference type="NCBI Taxonomy" id="544711"/>
    <lineage>
        <taxon>Eukaryota</taxon>
        <taxon>Fungi</taxon>
        <taxon>Dikarya</taxon>
        <taxon>Ascomycota</taxon>
        <taxon>Pezizomycotina</taxon>
        <taxon>Eurotiomycetes</taxon>
        <taxon>Eurotiomycetidae</taxon>
        <taxon>Onygenales</taxon>
        <taxon>Ajellomycetaceae</taxon>
        <taxon>Histoplasma</taxon>
    </lineage>
</organism>
<evidence type="ECO:0000313" key="2">
    <source>
        <dbReference type="Proteomes" id="UP000663419"/>
    </source>
</evidence>
<name>A0A8A1LQ89_AJEC8</name>
<sequence length="64" mass="7583">MNGHEQRPIRICNRSTGYLIFLNRSSSAYLLIRHINAMRAFFLTSSPEWTFFHSVLLKFHKLDV</sequence>
<dbReference type="Proteomes" id="UP000663419">
    <property type="component" value="Chromosome 5"/>
</dbReference>
<dbReference type="AlphaFoldDB" id="A0A8A1LQ89"/>
<reference evidence="1" key="1">
    <citation type="submission" date="2021-01" db="EMBL/GenBank/DDBJ databases">
        <title>Chromosome-level genome assembly of a human fungal pathogen reveals clustering of transcriptionally co-regulated genes.</title>
        <authorList>
            <person name="Voorhies M."/>
            <person name="Cohen S."/>
            <person name="Shea T.P."/>
            <person name="Petrus S."/>
            <person name="Munoz J.F."/>
            <person name="Poplawski S."/>
            <person name="Goldman W.E."/>
            <person name="Michael T."/>
            <person name="Cuomo C.A."/>
            <person name="Sil A."/>
            <person name="Beyhan S."/>
        </authorList>
    </citation>
    <scope>NUCLEOTIDE SEQUENCE</scope>
    <source>
        <strain evidence="1">H88</strain>
    </source>
</reference>